<organism evidence="1">
    <name type="scientific">invertebrate metagenome</name>
    <dbReference type="NCBI Taxonomy" id="1711999"/>
    <lineage>
        <taxon>unclassified sequences</taxon>
        <taxon>metagenomes</taxon>
        <taxon>organismal metagenomes</taxon>
    </lineage>
</organism>
<evidence type="ECO:0000313" key="1">
    <source>
        <dbReference type="EMBL" id="PJE79167.1"/>
    </source>
</evidence>
<gene>
    <name evidence="1" type="ORF">CI610_01862</name>
</gene>
<dbReference type="AlphaFoldDB" id="A0A2H9T7G7"/>
<protein>
    <submittedName>
        <fullName evidence="1">Uncharacterized protein</fullName>
    </submittedName>
</protein>
<comment type="caution">
    <text evidence="1">The sequence shown here is derived from an EMBL/GenBank/DDBJ whole genome shotgun (WGS) entry which is preliminary data.</text>
</comment>
<accession>A0A2H9T7G7</accession>
<dbReference type="EMBL" id="NSIT01000090">
    <property type="protein sequence ID" value="PJE79167.1"/>
    <property type="molecule type" value="Genomic_DNA"/>
</dbReference>
<proteinExistence type="predicted"/>
<reference evidence="1" key="1">
    <citation type="journal article" date="2017" name="Appl. Environ. Microbiol.">
        <title>Molecular characterization of an Endozoicomonas-like organism causing infection in king scallop Pecten maximus L.</title>
        <authorList>
            <person name="Cano I."/>
            <person name="van Aerle R."/>
            <person name="Ross S."/>
            <person name="Verner-Jeffreys D.W."/>
            <person name="Paley R.K."/>
            <person name="Rimmer G."/>
            <person name="Ryder D."/>
            <person name="Hooper P."/>
            <person name="Stone D."/>
            <person name="Feist S.W."/>
        </authorList>
    </citation>
    <scope>NUCLEOTIDE SEQUENCE</scope>
</reference>
<sequence length="150" mass="17093">MISAACLLLKVYAGQHGEKRLLEHQASCHKKAKHSDSSSRWNAIKDMFSEHRYQFVYKTWLSHFGVKRHHTSLCYQSMDNTDSKLFPEYEPIALKRTIRKTLIDQESLSLREIGLLACEDSVRALVSNPSDPDVITVLTGKTIQLMAVDS</sequence>
<name>A0A2H9T7G7_9ZZZZ</name>